<comment type="caution">
    <text evidence="1">The sequence shown here is derived from an EMBL/GenBank/DDBJ whole genome shotgun (WGS) entry which is preliminary data.</text>
</comment>
<dbReference type="InterPro" id="IPR036770">
    <property type="entry name" value="Ankyrin_rpt-contain_sf"/>
</dbReference>
<evidence type="ECO:0000313" key="1">
    <source>
        <dbReference type="EMBL" id="KAK8889715.1"/>
    </source>
</evidence>
<evidence type="ECO:0000313" key="2">
    <source>
        <dbReference type="Proteomes" id="UP001470230"/>
    </source>
</evidence>
<evidence type="ECO:0008006" key="3">
    <source>
        <dbReference type="Google" id="ProtNLM"/>
    </source>
</evidence>
<dbReference type="Gene3D" id="1.25.40.20">
    <property type="entry name" value="Ankyrin repeat-containing domain"/>
    <property type="match status" value="1"/>
</dbReference>
<protein>
    <recommendedName>
        <fullName evidence="3">DUF3447 domain-containing protein</fullName>
    </recommendedName>
</protein>
<accession>A0ABR2KI72</accession>
<organism evidence="1 2">
    <name type="scientific">Tritrichomonas musculus</name>
    <dbReference type="NCBI Taxonomy" id="1915356"/>
    <lineage>
        <taxon>Eukaryota</taxon>
        <taxon>Metamonada</taxon>
        <taxon>Parabasalia</taxon>
        <taxon>Tritrichomonadida</taxon>
        <taxon>Tritrichomonadidae</taxon>
        <taxon>Tritrichomonas</taxon>
    </lineage>
</organism>
<dbReference type="PANTHER" id="PTHR24159:SF5">
    <property type="entry name" value="ANK_REP_REGION DOMAIN-CONTAINING PROTEIN"/>
    <property type="match status" value="1"/>
</dbReference>
<sequence length="369" mass="44333">MNVQKYLDEMKNFQITLLKYLDHDNDQQSYLNLVTFVKDQMNRKCPEEIKETFQLIVNIANNYHRQPGFFDKIDQLLLNIKDEIKQTFSNFDIFTIFKSNKRILLFLLKETILEIDQQIFDVINDNDYWSESYVKYFYFECKPFIPTKLLEELESDLSKIDRQTFEENRKIGENDQFICQLIRNDSIDDFITFVNQTNLPFSSKIKRSIYETNEYLLQKGSVDLIEYAAFFGSIQIFNYLLINKAYLRGSVWLDAIHGKNPEIIHSIQDNKIKPHDNNYKECLEEAVKCYSSEIVNFFLDNLVDENQLDFYFENRNYEFIPQNIQQPLFLFYTCAYNHVFFVDLLLKNKEIKVNEKIIQKKNFFNEIQN</sequence>
<dbReference type="PANTHER" id="PTHR24159">
    <property type="match status" value="1"/>
</dbReference>
<proteinExistence type="predicted"/>
<dbReference type="EMBL" id="JAPFFF010000005">
    <property type="protein sequence ID" value="KAK8889715.1"/>
    <property type="molecule type" value="Genomic_DNA"/>
</dbReference>
<gene>
    <name evidence="1" type="ORF">M9Y10_034468</name>
</gene>
<dbReference type="Proteomes" id="UP001470230">
    <property type="component" value="Unassembled WGS sequence"/>
</dbReference>
<dbReference type="SUPFAM" id="SSF48403">
    <property type="entry name" value="Ankyrin repeat"/>
    <property type="match status" value="1"/>
</dbReference>
<name>A0ABR2KI72_9EUKA</name>
<reference evidence="1 2" key="1">
    <citation type="submission" date="2024-04" db="EMBL/GenBank/DDBJ databases">
        <title>Tritrichomonas musculus Genome.</title>
        <authorList>
            <person name="Alves-Ferreira E."/>
            <person name="Grigg M."/>
            <person name="Lorenzi H."/>
            <person name="Galac M."/>
        </authorList>
    </citation>
    <scope>NUCLEOTIDE SEQUENCE [LARGE SCALE GENOMIC DNA]</scope>
    <source>
        <strain evidence="1 2">EAF2021</strain>
    </source>
</reference>
<keyword evidence="2" id="KW-1185">Reference proteome</keyword>